<sequence length="179" mass="20450">MCLWIGNWNFRAVCEFSNPYGLAGRRALKMKSIWLVSDMSIIKAPSPPGPLEMCLWRFCHPCHCPRSVSLDAMACTHGMSHHYSYGQSGQSDPSDTRSQSWAYLKRQNEWGVNKDRLCDRSIWVEYLETLDGPKERLQLVKASLLEERAFDSIVDGCNGVFHTASPFITRPQIHRTKSL</sequence>
<proteinExistence type="predicted"/>
<comment type="caution">
    <text evidence="1">The sequence shown here is derived from an EMBL/GenBank/DDBJ whole genome shotgun (WGS) entry which is preliminary data.</text>
</comment>
<name>A0AAN8Z5F5_9MAGN</name>
<organism evidence="1 2">
    <name type="scientific">Dillenia turbinata</name>
    <dbReference type="NCBI Taxonomy" id="194707"/>
    <lineage>
        <taxon>Eukaryota</taxon>
        <taxon>Viridiplantae</taxon>
        <taxon>Streptophyta</taxon>
        <taxon>Embryophyta</taxon>
        <taxon>Tracheophyta</taxon>
        <taxon>Spermatophyta</taxon>
        <taxon>Magnoliopsida</taxon>
        <taxon>eudicotyledons</taxon>
        <taxon>Gunneridae</taxon>
        <taxon>Pentapetalae</taxon>
        <taxon>Dilleniales</taxon>
        <taxon>Dilleniaceae</taxon>
        <taxon>Dillenia</taxon>
    </lineage>
</organism>
<evidence type="ECO:0008006" key="3">
    <source>
        <dbReference type="Google" id="ProtNLM"/>
    </source>
</evidence>
<accession>A0AAN8Z5F5</accession>
<dbReference type="AlphaFoldDB" id="A0AAN8Z5F5"/>
<dbReference type="EMBL" id="JBAMMX010000015">
    <property type="protein sequence ID" value="KAK6925592.1"/>
    <property type="molecule type" value="Genomic_DNA"/>
</dbReference>
<dbReference type="Gene3D" id="3.40.50.720">
    <property type="entry name" value="NAD(P)-binding Rossmann-like Domain"/>
    <property type="match status" value="1"/>
</dbReference>
<evidence type="ECO:0000313" key="1">
    <source>
        <dbReference type="EMBL" id="KAK6925592.1"/>
    </source>
</evidence>
<protein>
    <recommendedName>
        <fullName evidence="3">3-beta hydroxysteroid dehydrogenase/isomerase domain-containing protein</fullName>
    </recommendedName>
</protein>
<evidence type="ECO:0000313" key="2">
    <source>
        <dbReference type="Proteomes" id="UP001370490"/>
    </source>
</evidence>
<gene>
    <name evidence="1" type="ORF">RJ641_007311</name>
</gene>
<dbReference type="Proteomes" id="UP001370490">
    <property type="component" value="Unassembled WGS sequence"/>
</dbReference>
<keyword evidence="2" id="KW-1185">Reference proteome</keyword>
<reference evidence="1 2" key="1">
    <citation type="submission" date="2023-12" db="EMBL/GenBank/DDBJ databases">
        <title>A high-quality genome assembly for Dillenia turbinata (Dilleniales).</title>
        <authorList>
            <person name="Chanderbali A."/>
        </authorList>
    </citation>
    <scope>NUCLEOTIDE SEQUENCE [LARGE SCALE GENOMIC DNA]</scope>
    <source>
        <strain evidence="1">LSX21</strain>
        <tissue evidence="1">Leaf</tissue>
    </source>
</reference>